<proteinExistence type="predicted"/>
<dbReference type="PATRIC" id="fig|652.5.peg.2050"/>
<dbReference type="AlphaFoldDB" id="A0A0S2SPE2"/>
<dbReference type="KEGG" id="asr:WL1483_4160"/>
<evidence type="ECO:0000313" key="1">
    <source>
        <dbReference type="EMBL" id="ALP43579.1"/>
    </source>
</evidence>
<dbReference type="EMBL" id="CP013067">
    <property type="protein sequence ID" value="ALP43579.1"/>
    <property type="molecule type" value="Genomic_DNA"/>
</dbReference>
<gene>
    <name evidence="1" type="ORF">WL1483_4160</name>
</gene>
<dbReference type="Proteomes" id="UP000058114">
    <property type="component" value="Chromosome"/>
</dbReference>
<reference evidence="1 2" key="2">
    <citation type="journal article" date="2016" name="Genome Announc.">
        <title>Complete Genome Sequence of the Highly Virulent Aeromonas schubertii Strain WL1483, Isolated from Diseased Snakehead Fish (Channa argus) in China.</title>
        <authorList>
            <person name="Liu L."/>
            <person name="Li N."/>
            <person name="Zhang D."/>
            <person name="Fu X."/>
            <person name="Shi C."/>
            <person name="Lin Q."/>
            <person name="Hao G."/>
        </authorList>
    </citation>
    <scope>NUCLEOTIDE SEQUENCE [LARGE SCALE GENOMIC DNA]</scope>
    <source>
        <strain evidence="1 2">WL1483</strain>
    </source>
</reference>
<accession>A0A0S2SPE2</accession>
<reference evidence="2" key="1">
    <citation type="submission" date="2015-10" db="EMBL/GenBank/DDBJ databases">
        <title>Complete Genome Sequence of Aeromonas schubertii strain WL1483.</title>
        <authorList>
            <person name="Liu L."/>
        </authorList>
    </citation>
    <scope>NUCLEOTIDE SEQUENCE [LARGE SCALE GENOMIC DNA]</scope>
    <source>
        <strain evidence="2">WL1483</strain>
    </source>
</reference>
<evidence type="ECO:0000313" key="2">
    <source>
        <dbReference type="Proteomes" id="UP000058114"/>
    </source>
</evidence>
<sequence>MNLFKRFLELVPGADPLLVGTVTAVGTTTTTLSALAGGTVTVRGTGVAIGKKAFYRGGELAGEAPDLPTYEIEV</sequence>
<protein>
    <submittedName>
        <fullName evidence="1">Uncharacterized protein</fullName>
    </submittedName>
</protein>
<organism evidence="1 2">
    <name type="scientific">Aeromonas schubertii</name>
    <dbReference type="NCBI Taxonomy" id="652"/>
    <lineage>
        <taxon>Bacteria</taxon>
        <taxon>Pseudomonadati</taxon>
        <taxon>Pseudomonadota</taxon>
        <taxon>Gammaproteobacteria</taxon>
        <taxon>Aeromonadales</taxon>
        <taxon>Aeromonadaceae</taxon>
        <taxon>Aeromonas</taxon>
    </lineage>
</organism>
<dbReference type="RefSeq" id="WP_021229456.1">
    <property type="nucleotide sequence ID" value="NZ_CP013067.1"/>
</dbReference>
<name>A0A0S2SPE2_9GAMM</name>